<dbReference type="AlphaFoldDB" id="A0A8X6HG15"/>
<feature type="compositionally biased region" description="Polar residues" evidence="1">
    <location>
        <begin position="45"/>
        <end position="57"/>
    </location>
</feature>
<protein>
    <submittedName>
        <fullName evidence="2">Uncharacterized protein</fullName>
    </submittedName>
</protein>
<keyword evidence="3" id="KW-1185">Reference proteome</keyword>
<reference evidence="2" key="1">
    <citation type="submission" date="2020-07" db="EMBL/GenBank/DDBJ databases">
        <title>Multicomponent nature underlies the extraordinary mechanical properties of spider dragline silk.</title>
        <authorList>
            <person name="Kono N."/>
            <person name="Nakamura H."/>
            <person name="Mori M."/>
            <person name="Yoshida Y."/>
            <person name="Ohtoshi R."/>
            <person name="Malay A.D."/>
            <person name="Moran D.A.P."/>
            <person name="Tomita M."/>
            <person name="Numata K."/>
            <person name="Arakawa K."/>
        </authorList>
    </citation>
    <scope>NUCLEOTIDE SEQUENCE</scope>
</reference>
<organism evidence="2 3">
    <name type="scientific">Trichonephila clavata</name>
    <name type="common">Joro spider</name>
    <name type="synonym">Nephila clavata</name>
    <dbReference type="NCBI Taxonomy" id="2740835"/>
    <lineage>
        <taxon>Eukaryota</taxon>
        <taxon>Metazoa</taxon>
        <taxon>Ecdysozoa</taxon>
        <taxon>Arthropoda</taxon>
        <taxon>Chelicerata</taxon>
        <taxon>Arachnida</taxon>
        <taxon>Araneae</taxon>
        <taxon>Araneomorphae</taxon>
        <taxon>Entelegynae</taxon>
        <taxon>Araneoidea</taxon>
        <taxon>Nephilidae</taxon>
        <taxon>Trichonephila</taxon>
    </lineage>
</organism>
<accession>A0A8X6HG15</accession>
<comment type="caution">
    <text evidence="2">The sequence shown here is derived from an EMBL/GenBank/DDBJ whole genome shotgun (WGS) entry which is preliminary data.</text>
</comment>
<gene>
    <name evidence="2" type="ORF">TNCT_708371</name>
</gene>
<name>A0A8X6HG15_TRICU</name>
<sequence length="66" mass="6997">MSSQRKEQAATVKQCKLEKFVCNCLNGSMSATNCSGKPGGEKRATQGTPALSESPPRSENCEAFGE</sequence>
<dbReference type="EMBL" id="BMAO01035256">
    <property type="protein sequence ID" value="GFR02359.1"/>
    <property type="molecule type" value="Genomic_DNA"/>
</dbReference>
<dbReference type="Proteomes" id="UP000887116">
    <property type="component" value="Unassembled WGS sequence"/>
</dbReference>
<evidence type="ECO:0000313" key="2">
    <source>
        <dbReference type="EMBL" id="GFR02359.1"/>
    </source>
</evidence>
<evidence type="ECO:0000313" key="3">
    <source>
        <dbReference type="Proteomes" id="UP000887116"/>
    </source>
</evidence>
<feature type="region of interest" description="Disordered" evidence="1">
    <location>
        <begin position="29"/>
        <end position="66"/>
    </location>
</feature>
<evidence type="ECO:0000256" key="1">
    <source>
        <dbReference type="SAM" id="MobiDB-lite"/>
    </source>
</evidence>
<proteinExistence type="predicted"/>